<dbReference type="GO" id="GO:0007131">
    <property type="term" value="P:reciprocal meiotic recombination"/>
    <property type="evidence" value="ECO:0007669"/>
    <property type="project" value="TreeGrafter"/>
</dbReference>
<evidence type="ECO:0000256" key="1">
    <source>
        <dbReference type="ARBA" id="ARBA00022741"/>
    </source>
</evidence>
<feature type="domain" description="ATPase AAA-type core" evidence="5">
    <location>
        <begin position="195"/>
        <end position="331"/>
    </location>
</feature>
<dbReference type="GO" id="GO:0005524">
    <property type="term" value="F:ATP binding"/>
    <property type="evidence" value="ECO:0007669"/>
    <property type="project" value="UniProtKB-KW"/>
</dbReference>
<evidence type="ECO:0000313" key="9">
    <source>
        <dbReference type="Proteomes" id="UP000835052"/>
    </source>
</evidence>
<feature type="region of interest" description="Disordered" evidence="4">
    <location>
        <begin position="1"/>
        <end position="31"/>
    </location>
</feature>
<dbReference type="SUPFAM" id="SSF52540">
    <property type="entry name" value="P-loop containing nucleoside triphosphate hydrolases"/>
    <property type="match status" value="1"/>
</dbReference>
<dbReference type="EMBL" id="CAJGYM010000023">
    <property type="protein sequence ID" value="CAD6191780.1"/>
    <property type="molecule type" value="Genomic_DNA"/>
</dbReference>
<dbReference type="PROSITE" id="PS00674">
    <property type="entry name" value="AAA"/>
    <property type="match status" value="1"/>
</dbReference>
<evidence type="ECO:0000256" key="4">
    <source>
        <dbReference type="SAM" id="MobiDB-lite"/>
    </source>
</evidence>
<dbReference type="Proteomes" id="UP000835052">
    <property type="component" value="Unassembled WGS sequence"/>
</dbReference>
<dbReference type="GO" id="GO:0051598">
    <property type="term" value="P:meiotic recombination checkpoint signaling"/>
    <property type="evidence" value="ECO:0007669"/>
    <property type="project" value="TreeGrafter"/>
</dbReference>
<sequence>MTEVETSSNCSSTNSSRSTEEKQGKSQMPKIQLELRLNRKIAKSVAEGRLEEIGKMLRSTNKVLNWKSFLPFKASRDGDSEESELEIEDLFEEGMLGTTQMTDGAPLTEFLHDFSATSSNVHFYKLNDDGPLSQNLSGNDDSEEIVGSQLWQLPCVEFEHIYENLIYDSHLKNELMSYVYSLIHFSDRGDHQERGKTSLCKGLAQHLSIRLNNRYSHSVFVEIHSHSLFSKWFSESGKLIHRMFDQIDELAEDKKCMVFVLIDEVESLGMSREGSSSRSEPADAIRAVNALLTQIDRVRRRQNVLILCTSNLEKCLDGALVDRADMVRHVGVPSLFALYTMLRSCIEEMQRIGVVEELVEEFSPIDDVITRDLEDLPPITQELLKVARLARGLSGRAISMLPTLVFSRSTEEVLPMSTCLRLFQEAITEKTERLKNSKQH</sequence>
<feature type="domain" description="Pachytene checkpoint protein 2 C-terminal" evidence="7">
    <location>
        <begin position="336"/>
        <end position="427"/>
    </location>
</feature>
<keyword evidence="2 3" id="KW-0067">ATP-binding</keyword>
<protein>
    <recommendedName>
        <fullName evidence="10">ATPase AAA-type core domain-containing protein</fullName>
    </recommendedName>
</protein>
<dbReference type="GO" id="GO:0016887">
    <property type="term" value="F:ATP hydrolysis activity"/>
    <property type="evidence" value="ECO:0007669"/>
    <property type="project" value="InterPro"/>
</dbReference>
<reference evidence="8" key="1">
    <citation type="submission" date="2020-10" db="EMBL/GenBank/DDBJ databases">
        <authorList>
            <person name="Kikuchi T."/>
        </authorList>
    </citation>
    <scope>NUCLEOTIDE SEQUENCE</scope>
    <source>
        <strain evidence="8">NKZ352</strain>
    </source>
</reference>
<dbReference type="Pfam" id="PF22107">
    <property type="entry name" value="Pch2_N"/>
    <property type="match status" value="1"/>
</dbReference>
<keyword evidence="1 3" id="KW-0547">Nucleotide-binding</keyword>
<evidence type="ECO:0000256" key="2">
    <source>
        <dbReference type="ARBA" id="ARBA00022840"/>
    </source>
</evidence>
<dbReference type="InterPro" id="IPR003960">
    <property type="entry name" value="ATPase_AAA_CS"/>
</dbReference>
<dbReference type="Gene3D" id="3.40.50.300">
    <property type="entry name" value="P-loop containing nucleotide triphosphate hydrolases"/>
    <property type="match status" value="1"/>
</dbReference>
<dbReference type="Pfam" id="PF00004">
    <property type="entry name" value="AAA"/>
    <property type="match status" value="1"/>
</dbReference>
<accession>A0A8S1HER5</accession>
<dbReference type="AlphaFoldDB" id="A0A8S1HER5"/>
<evidence type="ECO:0000259" key="5">
    <source>
        <dbReference type="Pfam" id="PF00004"/>
    </source>
</evidence>
<dbReference type="InterPro" id="IPR027417">
    <property type="entry name" value="P-loop_NTPase"/>
</dbReference>
<evidence type="ECO:0000256" key="3">
    <source>
        <dbReference type="RuleBase" id="RU003651"/>
    </source>
</evidence>
<dbReference type="OrthoDB" id="10042665at2759"/>
<feature type="domain" description="Pch2-like N-terminal" evidence="6">
    <location>
        <begin position="29"/>
        <end position="126"/>
    </location>
</feature>
<proteinExistence type="inferred from homology"/>
<dbReference type="PANTHER" id="PTHR45991">
    <property type="entry name" value="PACHYTENE CHECKPOINT PROTEIN 2"/>
    <property type="match status" value="1"/>
</dbReference>
<comment type="similarity">
    <text evidence="3">Belongs to the AAA ATPase family.</text>
</comment>
<dbReference type="GO" id="GO:0005694">
    <property type="term" value="C:chromosome"/>
    <property type="evidence" value="ECO:0007669"/>
    <property type="project" value="TreeGrafter"/>
</dbReference>
<dbReference type="InterPro" id="IPR054330">
    <property type="entry name" value="Pch2-like_N"/>
</dbReference>
<comment type="caution">
    <text evidence="8">The sequence shown here is derived from an EMBL/GenBank/DDBJ whole genome shotgun (WGS) entry which is preliminary data.</text>
</comment>
<dbReference type="InterPro" id="IPR003959">
    <property type="entry name" value="ATPase_AAA_core"/>
</dbReference>
<evidence type="ECO:0000259" key="6">
    <source>
        <dbReference type="Pfam" id="PF22107"/>
    </source>
</evidence>
<name>A0A8S1HER5_9PELO</name>
<evidence type="ECO:0000313" key="8">
    <source>
        <dbReference type="EMBL" id="CAD6191780.1"/>
    </source>
</evidence>
<dbReference type="GO" id="GO:0005634">
    <property type="term" value="C:nucleus"/>
    <property type="evidence" value="ECO:0007669"/>
    <property type="project" value="TreeGrafter"/>
</dbReference>
<organism evidence="8 9">
    <name type="scientific">Caenorhabditis auriculariae</name>
    <dbReference type="NCBI Taxonomy" id="2777116"/>
    <lineage>
        <taxon>Eukaryota</taxon>
        <taxon>Metazoa</taxon>
        <taxon>Ecdysozoa</taxon>
        <taxon>Nematoda</taxon>
        <taxon>Chromadorea</taxon>
        <taxon>Rhabditida</taxon>
        <taxon>Rhabditina</taxon>
        <taxon>Rhabditomorpha</taxon>
        <taxon>Rhabditoidea</taxon>
        <taxon>Rhabditidae</taxon>
        <taxon>Peloderinae</taxon>
        <taxon>Caenorhabditis</taxon>
    </lineage>
</organism>
<gene>
    <name evidence="8" type="ORF">CAUJ_LOCUS7699</name>
</gene>
<evidence type="ECO:0008006" key="10">
    <source>
        <dbReference type="Google" id="ProtNLM"/>
    </source>
</evidence>
<dbReference type="InterPro" id="IPR058249">
    <property type="entry name" value="Pch2_C"/>
</dbReference>
<dbReference type="InterPro" id="IPR044539">
    <property type="entry name" value="Pch2-like"/>
</dbReference>
<feature type="compositionally biased region" description="Low complexity" evidence="4">
    <location>
        <begin position="1"/>
        <end position="17"/>
    </location>
</feature>
<evidence type="ECO:0000259" key="7">
    <source>
        <dbReference type="Pfam" id="PF23242"/>
    </source>
</evidence>
<dbReference type="Pfam" id="PF23242">
    <property type="entry name" value="AAA_lid_TRIP13_C"/>
    <property type="match status" value="1"/>
</dbReference>
<dbReference type="PANTHER" id="PTHR45991:SF1">
    <property type="entry name" value="PACHYTENE CHECKPOINT PROTEIN 2 HOMOLOG"/>
    <property type="match status" value="1"/>
</dbReference>
<keyword evidence="9" id="KW-1185">Reference proteome</keyword>